<feature type="compositionally biased region" description="Basic and acidic residues" evidence="1">
    <location>
        <begin position="437"/>
        <end position="450"/>
    </location>
</feature>
<feature type="compositionally biased region" description="Gly residues" evidence="1">
    <location>
        <begin position="168"/>
        <end position="214"/>
    </location>
</feature>
<proteinExistence type="predicted"/>
<evidence type="ECO:0000313" key="3">
    <source>
        <dbReference type="Proteomes" id="UP001605990"/>
    </source>
</evidence>
<feature type="compositionally biased region" description="Gly residues" evidence="1">
    <location>
        <begin position="260"/>
        <end position="286"/>
    </location>
</feature>
<organism evidence="2 3">
    <name type="scientific">Streptomyces rochei</name>
    <name type="common">Streptomyces parvullus</name>
    <dbReference type="NCBI Taxonomy" id="1928"/>
    <lineage>
        <taxon>Bacteria</taxon>
        <taxon>Bacillati</taxon>
        <taxon>Actinomycetota</taxon>
        <taxon>Actinomycetes</taxon>
        <taxon>Kitasatosporales</taxon>
        <taxon>Streptomycetaceae</taxon>
        <taxon>Streptomyces</taxon>
        <taxon>Streptomyces rochei group</taxon>
    </lineage>
</organism>
<evidence type="ECO:0000313" key="2">
    <source>
        <dbReference type="EMBL" id="MFG6299398.1"/>
    </source>
</evidence>
<feature type="region of interest" description="Disordered" evidence="1">
    <location>
        <begin position="478"/>
        <end position="501"/>
    </location>
</feature>
<name>A0ABW7E9Q2_STRRO</name>
<feature type="compositionally biased region" description="Polar residues" evidence="1">
    <location>
        <begin position="482"/>
        <end position="500"/>
    </location>
</feature>
<feature type="region of interest" description="Disordered" evidence="1">
    <location>
        <begin position="524"/>
        <end position="584"/>
    </location>
</feature>
<feature type="region of interest" description="Disordered" evidence="1">
    <location>
        <begin position="1"/>
        <end position="42"/>
    </location>
</feature>
<feature type="compositionally biased region" description="Low complexity" evidence="1">
    <location>
        <begin position="528"/>
        <end position="548"/>
    </location>
</feature>
<comment type="caution">
    <text evidence="2">The sequence shown here is derived from an EMBL/GenBank/DDBJ whole genome shotgun (WGS) entry which is preliminary data.</text>
</comment>
<protein>
    <submittedName>
        <fullName evidence="2">Uncharacterized protein</fullName>
    </submittedName>
</protein>
<feature type="compositionally biased region" description="Pro residues" evidence="1">
    <location>
        <begin position="17"/>
        <end position="38"/>
    </location>
</feature>
<gene>
    <name evidence="2" type="ORF">ACGU38_29070</name>
</gene>
<dbReference type="RefSeq" id="WP_282392934.1">
    <property type="nucleotide sequence ID" value="NZ_JBIENY010000417.1"/>
</dbReference>
<sequence>MSDDDSTDNVLQMPRIGSPPPPPVPPPPILDEPSPAPDAAPGVVRISAFDAPAVPHAPSTASSVPAALLSDGVAPAGPDPTGLPPRTGALSLAAVLAIALAAFEGLQTWLQEAGPRRAEAAKHEREMELLAAKARADAARLGAEADKEHARARRVPSSHDYGRSALGRGSGGLGRGGGGLGPGRSGTGRTGPSGGSAQGRSTGVGGRGTGGGRAPNGRSSLGSSSSGTGAVRSSGPRGRNGAAGDRNGVALDRNGSLRGRNGGGSGGAGNAGGSGSRGAGGSGGARGSSSGTVGKGRRSPRQTVADWWRKGKKSSGGSGSSGSSRGPDATTGPKPFRVGSGTKTSGGGPVKGGPTFWDDLNNRVRAKGGGAKSPRSTHGTPPNRGAGKPPTMGATSGSTTDRVHLKDAAWEAVNDRWKKRRDAWTATGSPRRHRTKTTRDDRKRRDRESTADADDVSEEELNDHFRYARDAWARGEAHWHQTPRSSPFDQSPDSPVTITVEQVDPPGAHAKHWEPTAIGPRRQALPKQGAPALPRAPQRPAGPRPGTTRGKESIPMPPVPSRTAGGSAPVAATVPSPGGLAPQHATDINLDKALQALTALTTAGMETHDEAAELARQARKLLGELELLAQDLVTTHNVKGTRTMAALLVVMESVAQLVTESDRTARAALEAAELAEAEETAMARDYRPVQDATAEAGLVEPSARIHNEN</sequence>
<dbReference type="EMBL" id="JBIENY010000417">
    <property type="protein sequence ID" value="MFG6299398.1"/>
    <property type="molecule type" value="Genomic_DNA"/>
</dbReference>
<keyword evidence="3" id="KW-1185">Reference proteome</keyword>
<feature type="compositionally biased region" description="Low complexity" evidence="1">
    <location>
        <begin position="215"/>
        <end position="259"/>
    </location>
</feature>
<reference evidence="2 3" key="1">
    <citation type="submission" date="2024-10" db="EMBL/GenBank/DDBJ databases">
        <title>Draft genome assembly of a novel steroid transforming actinomycete isolated from African clawed frog Xenopus laevis.</title>
        <authorList>
            <person name="Bragin E."/>
            <person name="Kollerov V."/>
            <person name="Donova M.V."/>
        </authorList>
    </citation>
    <scope>NUCLEOTIDE SEQUENCE [LARGE SCALE GENOMIC DNA]</scope>
    <source>
        <strain evidence="2 3">MTOC-St3</strain>
    </source>
</reference>
<feature type="compositionally biased region" description="Basic and acidic residues" evidence="1">
    <location>
        <begin position="140"/>
        <end position="149"/>
    </location>
</feature>
<dbReference type="Proteomes" id="UP001605990">
    <property type="component" value="Unassembled WGS sequence"/>
</dbReference>
<evidence type="ECO:0000256" key="1">
    <source>
        <dbReference type="SAM" id="MobiDB-lite"/>
    </source>
</evidence>
<accession>A0ABW7E9Q2</accession>
<feature type="compositionally biased region" description="Basic and acidic residues" evidence="1">
    <location>
        <begin position="401"/>
        <end position="416"/>
    </location>
</feature>
<feature type="region of interest" description="Disordered" evidence="1">
    <location>
        <begin position="140"/>
        <end position="459"/>
    </location>
</feature>